<organism evidence="5 6">
    <name type="scientific">Litoribrevibacter euphylliae</name>
    <dbReference type="NCBI Taxonomy" id="1834034"/>
    <lineage>
        <taxon>Bacteria</taxon>
        <taxon>Pseudomonadati</taxon>
        <taxon>Pseudomonadota</taxon>
        <taxon>Gammaproteobacteria</taxon>
        <taxon>Oceanospirillales</taxon>
        <taxon>Oceanospirillaceae</taxon>
        <taxon>Litoribrevibacter</taxon>
    </lineage>
</organism>
<dbReference type="Gene3D" id="3.20.20.450">
    <property type="entry name" value="EAL domain"/>
    <property type="match status" value="1"/>
</dbReference>
<dbReference type="InterPro" id="IPR001789">
    <property type="entry name" value="Sig_transdc_resp-reg_receiver"/>
</dbReference>
<dbReference type="NCBIfam" id="TIGR00254">
    <property type="entry name" value="GGDEF"/>
    <property type="match status" value="1"/>
</dbReference>
<dbReference type="CDD" id="cd01948">
    <property type="entry name" value="EAL"/>
    <property type="match status" value="1"/>
</dbReference>
<dbReference type="PROSITE" id="PS50887">
    <property type="entry name" value="GGDEF"/>
    <property type="match status" value="1"/>
</dbReference>
<evidence type="ECO:0000313" key="6">
    <source>
        <dbReference type="Proteomes" id="UP001595476"/>
    </source>
</evidence>
<dbReference type="CDD" id="cd01949">
    <property type="entry name" value="GGDEF"/>
    <property type="match status" value="1"/>
</dbReference>
<dbReference type="InterPro" id="IPR000160">
    <property type="entry name" value="GGDEF_dom"/>
</dbReference>
<sequence length="566" mass="64167">MEILLVDDDQVDRDLVKRTLKKSSLEVNIVEAVTVDEGLSHFRENVFDLILLDYRMPRRDGIEMIVELRNEPKDESTAIVMMSASENEELALECIKAGAQDFLVKSEISEPRLRRAILHATTRFELEKQLYLTYQKVKQLAETDTLTGLPNRYLFDESLKQAITSNRRSSHKLALILFDLDNFKYVNDTFGHDVGDLLLQRTVSRVQSCLRGNELFARLGGDEFAITLSNLTSIETASQVAKRIIDVLVAPIQIGTTDIHVTVSMGIAIHPDNGNSSEELFKHADIAMYRAKKQGKNQMSFFEYEMQQQFMSRVVIEQELREAIHTNQLELFYQPVITLDTGDVKGFEALIRWNNNGITRSPDDFIPIAEESGLINALGLRIIEDALSTVSQWNQKYGKEFTIAINISSKQLRDEVLVEKLRDGLEKYGLKPELVELEITETALLHDTETVSATINQLHNLGCKLALDDFGTGYSSISHLREFPISIVKIDKSLMPLSEQDAKHIALVRGLTSMVSILNLSIVAEGIEHPHHAELCKELKISRVQGYYYSKPLPKSDIEQRYVITQ</sequence>
<reference evidence="6" key="1">
    <citation type="journal article" date="2019" name="Int. J. Syst. Evol. Microbiol.">
        <title>The Global Catalogue of Microorganisms (GCM) 10K type strain sequencing project: providing services to taxonomists for standard genome sequencing and annotation.</title>
        <authorList>
            <consortium name="The Broad Institute Genomics Platform"/>
            <consortium name="The Broad Institute Genome Sequencing Center for Infectious Disease"/>
            <person name="Wu L."/>
            <person name="Ma J."/>
        </authorList>
    </citation>
    <scope>NUCLEOTIDE SEQUENCE [LARGE SCALE GENOMIC DNA]</scope>
    <source>
        <strain evidence="6">KCTC 52438</strain>
    </source>
</reference>
<dbReference type="Pfam" id="PF00990">
    <property type="entry name" value="GGDEF"/>
    <property type="match status" value="1"/>
</dbReference>
<protein>
    <submittedName>
        <fullName evidence="5">Bifunctional diguanylate cyclase/phosphodiesterase</fullName>
    </submittedName>
</protein>
<evidence type="ECO:0000259" key="2">
    <source>
        <dbReference type="PROSITE" id="PS50110"/>
    </source>
</evidence>
<dbReference type="InterPro" id="IPR011006">
    <property type="entry name" value="CheY-like_superfamily"/>
</dbReference>
<dbReference type="PROSITE" id="PS50110">
    <property type="entry name" value="RESPONSE_REGULATORY"/>
    <property type="match status" value="1"/>
</dbReference>
<dbReference type="Pfam" id="PF00072">
    <property type="entry name" value="Response_reg"/>
    <property type="match status" value="1"/>
</dbReference>
<comment type="caution">
    <text evidence="5">The sequence shown here is derived from an EMBL/GenBank/DDBJ whole genome shotgun (WGS) entry which is preliminary data.</text>
</comment>
<dbReference type="InterPro" id="IPR052155">
    <property type="entry name" value="Biofilm_reg_signaling"/>
</dbReference>
<dbReference type="SMART" id="SM00052">
    <property type="entry name" value="EAL"/>
    <property type="match status" value="1"/>
</dbReference>
<dbReference type="InterPro" id="IPR043128">
    <property type="entry name" value="Rev_trsase/Diguanyl_cyclase"/>
</dbReference>
<feature type="domain" description="EAL" evidence="3">
    <location>
        <begin position="313"/>
        <end position="566"/>
    </location>
</feature>
<keyword evidence="6" id="KW-1185">Reference proteome</keyword>
<dbReference type="Gene3D" id="3.40.50.2300">
    <property type="match status" value="1"/>
</dbReference>
<dbReference type="Proteomes" id="UP001595476">
    <property type="component" value="Unassembled WGS sequence"/>
</dbReference>
<feature type="domain" description="Response regulatory" evidence="2">
    <location>
        <begin position="2"/>
        <end position="120"/>
    </location>
</feature>
<name>A0ABV7HBL6_9GAMM</name>
<feature type="modified residue" description="4-aspartylphosphate" evidence="1">
    <location>
        <position position="53"/>
    </location>
</feature>
<evidence type="ECO:0000259" key="3">
    <source>
        <dbReference type="PROSITE" id="PS50883"/>
    </source>
</evidence>
<proteinExistence type="predicted"/>
<dbReference type="Pfam" id="PF00563">
    <property type="entry name" value="EAL"/>
    <property type="match status" value="1"/>
</dbReference>
<dbReference type="PROSITE" id="PS50883">
    <property type="entry name" value="EAL"/>
    <property type="match status" value="1"/>
</dbReference>
<dbReference type="SUPFAM" id="SSF141868">
    <property type="entry name" value="EAL domain-like"/>
    <property type="match status" value="1"/>
</dbReference>
<evidence type="ECO:0000259" key="4">
    <source>
        <dbReference type="PROSITE" id="PS50887"/>
    </source>
</evidence>
<evidence type="ECO:0000256" key="1">
    <source>
        <dbReference type="PROSITE-ProRule" id="PRU00169"/>
    </source>
</evidence>
<dbReference type="SUPFAM" id="SSF52172">
    <property type="entry name" value="CheY-like"/>
    <property type="match status" value="1"/>
</dbReference>
<feature type="domain" description="GGDEF" evidence="4">
    <location>
        <begin position="171"/>
        <end position="304"/>
    </location>
</feature>
<dbReference type="SMART" id="SM00448">
    <property type="entry name" value="REC"/>
    <property type="match status" value="1"/>
</dbReference>
<dbReference type="EMBL" id="JBHRSZ010000004">
    <property type="protein sequence ID" value="MFC3151275.1"/>
    <property type="molecule type" value="Genomic_DNA"/>
</dbReference>
<dbReference type="InterPro" id="IPR035919">
    <property type="entry name" value="EAL_sf"/>
</dbReference>
<dbReference type="PANTHER" id="PTHR44757:SF2">
    <property type="entry name" value="BIOFILM ARCHITECTURE MAINTENANCE PROTEIN MBAA"/>
    <property type="match status" value="1"/>
</dbReference>
<keyword evidence="1" id="KW-0597">Phosphoprotein</keyword>
<dbReference type="SMART" id="SM00267">
    <property type="entry name" value="GGDEF"/>
    <property type="match status" value="1"/>
</dbReference>
<dbReference type="CDD" id="cd00156">
    <property type="entry name" value="REC"/>
    <property type="match status" value="1"/>
</dbReference>
<dbReference type="PANTHER" id="PTHR44757">
    <property type="entry name" value="DIGUANYLATE CYCLASE DGCP"/>
    <property type="match status" value="1"/>
</dbReference>
<gene>
    <name evidence="5" type="ORF">ACFOEK_09585</name>
</gene>
<dbReference type="RefSeq" id="WP_386719736.1">
    <property type="nucleotide sequence ID" value="NZ_JBHRSZ010000004.1"/>
</dbReference>
<dbReference type="InterPro" id="IPR029787">
    <property type="entry name" value="Nucleotide_cyclase"/>
</dbReference>
<evidence type="ECO:0000313" key="5">
    <source>
        <dbReference type="EMBL" id="MFC3151275.1"/>
    </source>
</evidence>
<dbReference type="Gene3D" id="3.30.70.270">
    <property type="match status" value="1"/>
</dbReference>
<accession>A0ABV7HBL6</accession>
<dbReference type="SUPFAM" id="SSF55073">
    <property type="entry name" value="Nucleotide cyclase"/>
    <property type="match status" value="1"/>
</dbReference>
<dbReference type="InterPro" id="IPR001633">
    <property type="entry name" value="EAL_dom"/>
</dbReference>